<proteinExistence type="inferred from homology"/>
<dbReference type="GO" id="GO:0034472">
    <property type="term" value="P:snRNA 3'-end processing"/>
    <property type="evidence" value="ECO:0007669"/>
    <property type="project" value="TreeGrafter"/>
</dbReference>
<dbReference type="Gene3D" id="3.40.50.10890">
    <property type="match status" value="1"/>
</dbReference>
<dbReference type="Pfam" id="PF10996">
    <property type="entry name" value="Beta-Casp"/>
    <property type="match status" value="1"/>
</dbReference>
<sequence>MKFTYLSEGKGFHFPPCNILQVQGFQILFDCPLDLSALLPFSPLSVNLYAQLEECYHACPCDASSCSECGSGQKRKIGDDLDVGSLISAEPWYKTVKSLKLWDVSSIDVVLICSPMGMLGLPFLTRDTDFSARIYATEAAARIGRLMMEDLVAMHKETRLFYGPEGPSPEWLKWDAIELLPTALKEILIGRDGGDLGGWMPLYSAADVSKCMQRVQSLKYAEEACYNGILLLKAFSSGLDIGTCNWSITSPKQNVAYISGSVFASEISTKFDYHALWGSDVIFFSDCIAADLIHKDEVDFTSPGAAAELPSNLSEEPDAGERISEFLLNHDEFADESKKLTFLCSWALKSTNAGGSVLIPISRLGLVLQLLEHLTFSLQSQALKVPIYIISSVAEELHAFLKVMPEWLCKQRQEKFHSDQGYFSFMDLIEQKRLFLFPEIYSSELLAIWEEPCIVFSPHWSLRIGPSVHLLQRWCGETDSLLIIEEGVDANLACLPFQPMAMKVLHCSFPSGMKLREAEYFLQFLNPKYVLMPEKLKQDIRWSNHSYSLIYYHESETLHIPRVKSGTDVDCKIYLDFQLCSTKMGQEDINIATANGDFSVIQGKIQLGIGHEQILRSRTTPLICMGCVDLQSLVTSLQKLGMNTRVEEVMSLHGSESTSFVHVVEPKKALLQLTSAHTIIIANDESLASVLTEAVQSILDCI</sequence>
<dbReference type="GO" id="GO:0005737">
    <property type="term" value="C:cytoplasm"/>
    <property type="evidence" value="ECO:0007669"/>
    <property type="project" value="UniProtKB-SubCell"/>
</dbReference>
<comment type="subcellular location">
    <subcellularLocation>
        <location evidence="2">Cytoplasm</location>
    </subcellularLocation>
    <subcellularLocation>
        <location evidence="1">Nucleus</location>
    </subcellularLocation>
</comment>
<dbReference type="GO" id="GO:0032039">
    <property type="term" value="C:integrator complex"/>
    <property type="evidence" value="ECO:0007669"/>
    <property type="project" value="InterPro"/>
</dbReference>
<keyword evidence="8" id="KW-1185">Reference proteome</keyword>
<evidence type="ECO:0000259" key="6">
    <source>
        <dbReference type="SMART" id="SM01027"/>
    </source>
</evidence>
<dbReference type="InterPro" id="IPR001279">
    <property type="entry name" value="Metallo-B-lactamas"/>
</dbReference>
<keyword evidence="5" id="KW-0539">Nucleus</keyword>
<accession>A0AAV1C6I0</accession>
<dbReference type="InterPro" id="IPR022712">
    <property type="entry name" value="Beta_Casp"/>
</dbReference>
<dbReference type="PANTHER" id="PTHR46094">
    <property type="entry name" value="INTEGRATOR COMPLEX SUBUNIT 9"/>
    <property type="match status" value="1"/>
</dbReference>
<dbReference type="EMBL" id="OX459118">
    <property type="protein sequence ID" value="CAI9090047.1"/>
    <property type="molecule type" value="Genomic_DNA"/>
</dbReference>
<organism evidence="7 8">
    <name type="scientific">Oldenlandia corymbosa var. corymbosa</name>
    <dbReference type="NCBI Taxonomy" id="529605"/>
    <lineage>
        <taxon>Eukaryota</taxon>
        <taxon>Viridiplantae</taxon>
        <taxon>Streptophyta</taxon>
        <taxon>Embryophyta</taxon>
        <taxon>Tracheophyta</taxon>
        <taxon>Spermatophyta</taxon>
        <taxon>Magnoliopsida</taxon>
        <taxon>eudicotyledons</taxon>
        <taxon>Gunneridae</taxon>
        <taxon>Pentapetalae</taxon>
        <taxon>asterids</taxon>
        <taxon>lamiids</taxon>
        <taxon>Gentianales</taxon>
        <taxon>Rubiaceae</taxon>
        <taxon>Rubioideae</taxon>
        <taxon>Spermacoceae</taxon>
        <taxon>Hedyotis-Oldenlandia complex</taxon>
        <taxon>Oldenlandia</taxon>
    </lineage>
</organism>
<name>A0AAV1C6I0_OLDCO</name>
<evidence type="ECO:0000256" key="1">
    <source>
        <dbReference type="ARBA" id="ARBA00004123"/>
    </source>
</evidence>
<keyword evidence="4" id="KW-0963">Cytoplasm</keyword>
<comment type="similarity">
    <text evidence="3">Belongs to the metallo-beta-lactamase superfamily. RNA-metabolizing metallo-beta-lactamase-like family. INTS9 subfamily.</text>
</comment>
<evidence type="ECO:0000313" key="8">
    <source>
        <dbReference type="Proteomes" id="UP001161247"/>
    </source>
</evidence>
<feature type="domain" description="Beta-Casp" evidence="6">
    <location>
        <begin position="367"/>
        <end position="492"/>
    </location>
</feature>
<dbReference type="InterPro" id="IPR036866">
    <property type="entry name" value="RibonucZ/Hydroxyglut_hydro"/>
</dbReference>
<evidence type="ECO:0000256" key="3">
    <source>
        <dbReference type="ARBA" id="ARBA00006861"/>
    </source>
</evidence>
<dbReference type="SUPFAM" id="SSF56281">
    <property type="entry name" value="Metallo-hydrolase/oxidoreductase"/>
    <property type="match status" value="1"/>
</dbReference>
<evidence type="ECO:0000256" key="2">
    <source>
        <dbReference type="ARBA" id="ARBA00004496"/>
    </source>
</evidence>
<dbReference type="Gene3D" id="3.60.15.10">
    <property type="entry name" value="Ribonuclease Z/Hydroxyacylglutathione hydrolase-like"/>
    <property type="match status" value="1"/>
</dbReference>
<dbReference type="Proteomes" id="UP001161247">
    <property type="component" value="Chromosome 1"/>
</dbReference>
<dbReference type="SMART" id="SM01027">
    <property type="entry name" value="Beta-Casp"/>
    <property type="match status" value="1"/>
</dbReference>
<reference evidence="7" key="1">
    <citation type="submission" date="2023-03" db="EMBL/GenBank/DDBJ databases">
        <authorList>
            <person name="Julca I."/>
        </authorList>
    </citation>
    <scope>NUCLEOTIDE SEQUENCE</scope>
</reference>
<evidence type="ECO:0000256" key="4">
    <source>
        <dbReference type="ARBA" id="ARBA00022490"/>
    </source>
</evidence>
<evidence type="ECO:0000313" key="7">
    <source>
        <dbReference type="EMBL" id="CAI9090047.1"/>
    </source>
</evidence>
<evidence type="ECO:0000256" key="5">
    <source>
        <dbReference type="ARBA" id="ARBA00023242"/>
    </source>
</evidence>
<dbReference type="Pfam" id="PF16661">
    <property type="entry name" value="Lactamase_B_6"/>
    <property type="match status" value="1"/>
</dbReference>
<dbReference type="InterPro" id="IPR027074">
    <property type="entry name" value="Integrator_9su"/>
</dbReference>
<dbReference type="AlphaFoldDB" id="A0AAV1C6I0"/>
<gene>
    <name evidence="7" type="ORF">OLC1_LOCUS2292</name>
</gene>
<dbReference type="PANTHER" id="PTHR46094:SF1">
    <property type="entry name" value="INTEGRATOR COMPLEX SUBUNIT 9"/>
    <property type="match status" value="1"/>
</dbReference>
<protein>
    <submittedName>
        <fullName evidence="7">OLC1v1024733C3</fullName>
    </submittedName>
</protein>